<dbReference type="InterPro" id="IPR055344">
    <property type="entry name" value="SecD_SecF_C_bact"/>
</dbReference>
<feature type="transmembrane region" description="Helical" evidence="10">
    <location>
        <begin position="246"/>
        <end position="264"/>
    </location>
</feature>
<organism evidence="12 13">
    <name type="scientific">Candidatus Komeilibacteria bacterium RIFOXYC1_FULL_37_11</name>
    <dbReference type="NCBI Taxonomy" id="1798555"/>
    <lineage>
        <taxon>Bacteria</taxon>
        <taxon>Candidatus Komeiliibacteriota</taxon>
    </lineage>
</organism>
<gene>
    <name evidence="10" type="primary">secF</name>
    <name evidence="12" type="ORF">A2406_02190</name>
</gene>
<evidence type="ECO:0000256" key="10">
    <source>
        <dbReference type="HAMAP-Rule" id="MF_01464"/>
    </source>
</evidence>
<dbReference type="PROSITE" id="PS50156">
    <property type="entry name" value="SSD"/>
    <property type="match status" value="1"/>
</dbReference>
<evidence type="ECO:0000256" key="9">
    <source>
        <dbReference type="ARBA" id="ARBA00023136"/>
    </source>
</evidence>
<dbReference type="Gene3D" id="1.20.1640.10">
    <property type="entry name" value="Multidrug efflux transporter AcrB transmembrane domain"/>
    <property type="match status" value="1"/>
</dbReference>
<keyword evidence="2 10" id="KW-0813">Transport</keyword>
<proteinExistence type="inferred from homology"/>
<keyword evidence="9 10" id="KW-0472">Membrane</keyword>
<comment type="caution">
    <text evidence="12">The sequence shown here is derived from an EMBL/GenBank/DDBJ whole genome shotgun (WGS) entry which is preliminary data.</text>
</comment>
<feature type="transmembrane region" description="Helical" evidence="10">
    <location>
        <begin position="194"/>
        <end position="215"/>
    </location>
</feature>
<protein>
    <recommendedName>
        <fullName evidence="10">Protein-export membrane protein SecF</fullName>
    </recommendedName>
</protein>
<evidence type="ECO:0000256" key="6">
    <source>
        <dbReference type="ARBA" id="ARBA00022927"/>
    </source>
</evidence>
<dbReference type="GO" id="GO:0015450">
    <property type="term" value="F:protein-transporting ATPase activity"/>
    <property type="evidence" value="ECO:0007669"/>
    <property type="project" value="InterPro"/>
</dbReference>
<evidence type="ECO:0000256" key="1">
    <source>
        <dbReference type="ARBA" id="ARBA00004651"/>
    </source>
</evidence>
<feature type="transmembrane region" description="Helical" evidence="10">
    <location>
        <begin position="162"/>
        <end position="188"/>
    </location>
</feature>
<dbReference type="GO" id="GO:0006605">
    <property type="term" value="P:protein targeting"/>
    <property type="evidence" value="ECO:0007669"/>
    <property type="project" value="UniProtKB-UniRule"/>
</dbReference>
<accession>A0A1G2BZL6</accession>
<dbReference type="NCBIfam" id="TIGR00966">
    <property type="entry name" value="transloc_SecF"/>
    <property type="match status" value="1"/>
</dbReference>
<dbReference type="InterPro" id="IPR022813">
    <property type="entry name" value="SecD/SecF_arch_bac"/>
</dbReference>
<feature type="transmembrane region" description="Helical" evidence="10">
    <location>
        <begin position="12"/>
        <end position="31"/>
    </location>
</feature>
<dbReference type="AlphaFoldDB" id="A0A1G2BZL6"/>
<feature type="transmembrane region" description="Helical" evidence="10">
    <location>
        <begin position="131"/>
        <end position="150"/>
    </location>
</feature>
<comment type="subunit">
    <text evidence="10">Forms a complex with SecD. Part of the essential Sec protein translocation apparatus which comprises SecA, SecYEG and auxiliary proteins SecDF. Other proteins may also be involved.</text>
</comment>
<dbReference type="InterPro" id="IPR022646">
    <property type="entry name" value="SecD/SecF_CS"/>
</dbReference>
<feature type="transmembrane region" description="Helical" evidence="10">
    <location>
        <begin position="270"/>
        <end position="296"/>
    </location>
</feature>
<comment type="similarity">
    <text evidence="10">Belongs to the SecD/SecF family. SecF subfamily.</text>
</comment>
<dbReference type="NCBIfam" id="TIGR00916">
    <property type="entry name" value="2A0604s01"/>
    <property type="match status" value="1"/>
</dbReference>
<keyword evidence="5 10" id="KW-0812">Transmembrane</keyword>
<comment type="function">
    <text evidence="10">Part of the Sec protein translocase complex. Interacts with the SecYEG preprotein conducting channel. SecDF uses the proton motive force (PMF) to complete protein translocation after the ATP-dependent function of SecA.</text>
</comment>
<keyword evidence="7 10" id="KW-1133">Transmembrane helix</keyword>
<dbReference type="PANTHER" id="PTHR30081:SF8">
    <property type="entry name" value="PROTEIN TRANSLOCASE SUBUNIT SECF"/>
    <property type="match status" value="1"/>
</dbReference>
<comment type="subcellular location">
    <subcellularLocation>
        <location evidence="1 10">Cell membrane</location>
        <topology evidence="1 10">Multi-pass membrane protein</topology>
    </subcellularLocation>
</comment>
<evidence type="ECO:0000256" key="8">
    <source>
        <dbReference type="ARBA" id="ARBA00023010"/>
    </source>
</evidence>
<reference evidence="12 13" key="1">
    <citation type="journal article" date="2016" name="Nat. Commun.">
        <title>Thousands of microbial genomes shed light on interconnected biogeochemical processes in an aquifer system.</title>
        <authorList>
            <person name="Anantharaman K."/>
            <person name="Brown C.T."/>
            <person name="Hug L.A."/>
            <person name="Sharon I."/>
            <person name="Castelle C.J."/>
            <person name="Probst A.J."/>
            <person name="Thomas B.C."/>
            <person name="Singh A."/>
            <person name="Wilkins M.J."/>
            <person name="Karaoz U."/>
            <person name="Brodie E.L."/>
            <person name="Williams K.H."/>
            <person name="Hubbard S.S."/>
            <person name="Banfield J.F."/>
        </authorList>
    </citation>
    <scope>NUCLEOTIDE SEQUENCE [LARGE SCALE GENOMIC DNA]</scope>
</reference>
<dbReference type="GO" id="GO:0065002">
    <property type="term" value="P:intracellular protein transmembrane transport"/>
    <property type="evidence" value="ECO:0007669"/>
    <property type="project" value="UniProtKB-UniRule"/>
</dbReference>
<keyword evidence="8 10" id="KW-0811">Translocation</keyword>
<keyword evidence="3 10" id="KW-1003">Cell membrane</keyword>
<evidence type="ECO:0000256" key="2">
    <source>
        <dbReference type="ARBA" id="ARBA00022448"/>
    </source>
</evidence>
<dbReference type="GO" id="GO:0005886">
    <property type="term" value="C:plasma membrane"/>
    <property type="evidence" value="ECO:0007669"/>
    <property type="project" value="UniProtKB-SubCell"/>
</dbReference>
<evidence type="ECO:0000256" key="3">
    <source>
        <dbReference type="ARBA" id="ARBA00022475"/>
    </source>
</evidence>
<keyword evidence="4" id="KW-0997">Cell inner membrane</keyword>
<evidence type="ECO:0000256" key="7">
    <source>
        <dbReference type="ARBA" id="ARBA00022989"/>
    </source>
</evidence>
<dbReference type="InterPro" id="IPR000731">
    <property type="entry name" value="SSD"/>
</dbReference>
<evidence type="ECO:0000313" key="12">
    <source>
        <dbReference type="EMBL" id="OGY94614.1"/>
    </source>
</evidence>
<evidence type="ECO:0000313" key="13">
    <source>
        <dbReference type="Proteomes" id="UP000177626"/>
    </source>
</evidence>
<dbReference type="Pfam" id="PF07549">
    <property type="entry name" value="Sec_GG"/>
    <property type="match status" value="1"/>
</dbReference>
<dbReference type="PANTHER" id="PTHR30081">
    <property type="entry name" value="PROTEIN-EXPORT MEMBRANE PROTEIN SEC"/>
    <property type="match status" value="1"/>
</dbReference>
<evidence type="ECO:0000256" key="4">
    <source>
        <dbReference type="ARBA" id="ARBA00022519"/>
    </source>
</evidence>
<dbReference type="Pfam" id="PF02355">
    <property type="entry name" value="SecD_SecF_C"/>
    <property type="match status" value="1"/>
</dbReference>
<dbReference type="GO" id="GO:0043952">
    <property type="term" value="P:protein transport by the Sec complex"/>
    <property type="evidence" value="ECO:0007669"/>
    <property type="project" value="UniProtKB-UniRule"/>
</dbReference>
<dbReference type="InterPro" id="IPR048634">
    <property type="entry name" value="SecD_SecF_C"/>
</dbReference>
<dbReference type="SUPFAM" id="SSF82866">
    <property type="entry name" value="Multidrug efflux transporter AcrB transmembrane domain"/>
    <property type="match status" value="1"/>
</dbReference>
<name>A0A1G2BZL6_9BACT</name>
<keyword evidence="6 10" id="KW-0653">Protein transport</keyword>
<dbReference type="InterPro" id="IPR022645">
    <property type="entry name" value="SecD/SecF_bac"/>
</dbReference>
<dbReference type="InterPro" id="IPR005665">
    <property type="entry name" value="SecF_bac"/>
</dbReference>
<dbReference type="HAMAP" id="MF_01464_B">
    <property type="entry name" value="SecF_B"/>
    <property type="match status" value="1"/>
</dbReference>
<evidence type="ECO:0000259" key="11">
    <source>
        <dbReference type="PROSITE" id="PS50156"/>
    </source>
</evidence>
<dbReference type="EMBL" id="MHKQ01000005">
    <property type="protein sequence ID" value="OGY94614.1"/>
    <property type="molecule type" value="Genomic_DNA"/>
</dbReference>
<feature type="domain" description="SSD" evidence="11">
    <location>
        <begin position="131"/>
        <end position="295"/>
    </location>
</feature>
<evidence type="ECO:0000256" key="5">
    <source>
        <dbReference type="ARBA" id="ARBA00022692"/>
    </source>
</evidence>
<dbReference type="Proteomes" id="UP000177626">
    <property type="component" value="Unassembled WGS sequence"/>
</dbReference>
<sequence length="301" mass="33543">MLNVIGQRKIWFISSGLLVLMAIVSLFIWGLKFGIDFTGGSILEVSYSKERPTMIAVQEALTGLDLANVRLQPSGEKDYILRFEEIEETTHQNILTSLEAIEIAGVDDNTLSELRFEAVGPIIGQELKTKALQAIVIVLIFIILYIAYAFRKVSKPVASWKYGLAAIVALVHDILLVIGVFSILGHFMNVEVDILFVTALLTILGFSVHDTIVTFDRIRENLFRNQDQDFKEIVNNSINQTIIRSINTSFTTLLALLAVYFFGGKSIQNFALALILGVIVGTYSSIFLASPLLVIWNKKKE</sequence>
<dbReference type="PRINTS" id="PR01755">
    <property type="entry name" value="SECFTRNLCASE"/>
</dbReference>